<gene>
    <name evidence="1" type="ORF">MILUP08_41607</name>
</gene>
<evidence type="ECO:0000313" key="2">
    <source>
        <dbReference type="Proteomes" id="UP000003448"/>
    </source>
</evidence>
<protein>
    <submittedName>
        <fullName evidence="1">Uncharacterized protein</fullName>
    </submittedName>
</protein>
<dbReference type="eggNOG" id="ENOG5031RXD">
    <property type="taxonomic scope" value="Bacteria"/>
</dbReference>
<organism evidence="1 2">
    <name type="scientific">Micromonospora lupini str. Lupac 08</name>
    <dbReference type="NCBI Taxonomy" id="1150864"/>
    <lineage>
        <taxon>Bacteria</taxon>
        <taxon>Bacillati</taxon>
        <taxon>Actinomycetota</taxon>
        <taxon>Actinomycetes</taxon>
        <taxon>Micromonosporales</taxon>
        <taxon>Micromonosporaceae</taxon>
        <taxon>Micromonospora</taxon>
    </lineage>
</organism>
<accession>I0KYP4</accession>
<name>I0KYP4_9ACTN</name>
<evidence type="ECO:0000313" key="1">
    <source>
        <dbReference type="EMBL" id="CCH16691.1"/>
    </source>
</evidence>
<dbReference type="AlphaFoldDB" id="I0KYP4"/>
<dbReference type="STRING" id="1150864.MILUP08_41607"/>
<reference evidence="2" key="1">
    <citation type="journal article" date="2012" name="J. Bacteriol.">
        <title>Genome Sequence of Micromonospora lupini Lupac 08, Isolated from Root Nodules of Lupinus angustifolius.</title>
        <authorList>
            <person name="Alonso-Vega P."/>
            <person name="Normand P."/>
            <person name="Bacigalupe R."/>
            <person name="Pujic P."/>
            <person name="Lajus A."/>
            <person name="Vallenet D."/>
            <person name="Carro L."/>
            <person name="Coll P."/>
            <person name="Trujillo M.E."/>
        </authorList>
    </citation>
    <scope>NUCLEOTIDE SEQUENCE [LARGE SCALE GENOMIC DNA]</scope>
    <source>
        <strain evidence="2">Lupac 08</strain>
    </source>
</reference>
<dbReference type="EMBL" id="CAIE01000015">
    <property type="protein sequence ID" value="CCH16691.1"/>
    <property type="molecule type" value="Genomic_DNA"/>
</dbReference>
<dbReference type="Proteomes" id="UP000003448">
    <property type="component" value="Unassembled WGS sequence"/>
</dbReference>
<comment type="caution">
    <text evidence="1">The sequence shown here is derived from an EMBL/GenBank/DDBJ whole genome shotgun (WGS) entry which is preliminary data.</text>
</comment>
<keyword evidence="2" id="KW-1185">Reference proteome</keyword>
<proteinExistence type="predicted"/>
<dbReference type="RefSeq" id="WP_007456773.1">
    <property type="nucleotide sequence ID" value="NZ_HF570108.1"/>
</dbReference>
<sequence>MTGEPRHVEPGTDVLIRKVDSHLATLRGGLHGPELELAERLARCLRELVVSTAQASAADRGQVRVAVHYFVLRRESRGRLLSMRSLAVAERVVAKVARQLGRVDLLTELHLESADLDDALTPGDALLR</sequence>